<evidence type="ECO:0000256" key="3">
    <source>
        <dbReference type="ARBA" id="ARBA00012756"/>
    </source>
</evidence>
<dbReference type="PANTHER" id="PTHR23421">
    <property type="entry name" value="BETA-GALACTOSIDASE RELATED"/>
    <property type="match status" value="1"/>
</dbReference>
<feature type="domain" description="Beta-galactosidase" evidence="11">
    <location>
        <begin position="361"/>
        <end position="541"/>
    </location>
</feature>
<organism evidence="12 13">
    <name type="scientific">Aaosphaeria arxii CBS 175.79</name>
    <dbReference type="NCBI Taxonomy" id="1450172"/>
    <lineage>
        <taxon>Eukaryota</taxon>
        <taxon>Fungi</taxon>
        <taxon>Dikarya</taxon>
        <taxon>Ascomycota</taxon>
        <taxon>Pezizomycotina</taxon>
        <taxon>Dothideomycetes</taxon>
        <taxon>Pleosporomycetidae</taxon>
        <taxon>Pleosporales</taxon>
        <taxon>Pleosporales incertae sedis</taxon>
        <taxon>Aaosphaeria</taxon>
    </lineage>
</organism>
<dbReference type="InterPro" id="IPR008979">
    <property type="entry name" value="Galactose-bd-like_sf"/>
</dbReference>
<reference evidence="12" key="1">
    <citation type="journal article" date="2020" name="Stud. Mycol.">
        <title>101 Dothideomycetes genomes: a test case for predicting lifestyles and emergence of pathogens.</title>
        <authorList>
            <person name="Haridas S."/>
            <person name="Albert R."/>
            <person name="Binder M."/>
            <person name="Bloem J."/>
            <person name="Labutti K."/>
            <person name="Salamov A."/>
            <person name="Andreopoulos B."/>
            <person name="Baker S."/>
            <person name="Barry K."/>
            <person name="Bills G."/>
            <person name="Bluhm B."/>
            <person name="Cannon C."/>
            <person name="Castanera R."/>
            <person name="Culley D."/>
            <person name="Daum C."/>
            <person name="Ezra D."/>
            <person name="Gonzalez J."/>
            <person name="Henrissat B."/>
            <person name="Kuo A."/>
            <person name="Liang C."/>
            <person name="Lipzen A."/>
            <person name="Lutzoni F."/>
            <person name="Magnuson J."/>
            <person name="Mondo S."/>
            <person name="Nolan M."/>
            <person name="Ohm R."/>
            <person name="Pangilinan J."/>
            <person name="Park H.-J."/>
            <person name="Ramirez L."/>
            <person name="Alfaro M."/>
            <person name="Sun H."/>
            <person name="Tritt A."/>
            <person name="Yoshinaga Y."/>
            <person name="Zwiers L.-H."/>
            <person name="Turgeon B."/>
            <person name="Goodwin S."/>
            <person name="Spatafora J."/>
            <person name="Crous P."/>
            <person name="Grigoriev I."/>
        </authorList>
    </citation>
    <scope>NUCLEOTIDE SEQUENCE</scope>
    <source>
        <strain evidence="12">CBS 175.79</strain>
    </source>
</reference>
<dbReference type="SUPFAM" id="SSF117100">
    <property type="entry name" value="Beta-galactosidase LacA, domain 3"/>
    <property type="match status" value="1"/>
</dbReference>
<dbReference type="SUPFAM" id="SSF49785">
    <property type="entry name" value="Galactose-binding domain-like"/>
    <property type="match status" value="2"/>
</dbReference>
<evidence type="ECO:0000313" key="13">
    <source>
        <dbReference type="Proteomes" id="UP000799778"/>
    </source>
</evidence>
<dbReference type="PROSITE" id="PS01182">
    <property type="entry name" value="GLYCOSYL_HYDROL_F35"/>
    <property type="match status" value="1"/>
</dbReference>
<dbReference type="OrthoDB" id="1657402at2759"/>
<dbReference type="PRINTS" id="PR00742">
    <property type="entry name" value="GLHYDRLASE35"/>
</dbReference>
<dbReference type="FunFam" id="2.102.20.10:FF:000001">
    <property type="entry name" value="Beta-galactosidase A"/>
    <property type="match status" value="1"/>
</dbReference>
<dbReference type="InterPro" id="IPR031330">
    <property type="entry name" value="Gly_Hdrlase_35_cat"/>
</dbReference>
<keyword evidence="4 10" id="KW-0732">Signal</keyword>
<dbReference type="AlphaFoldDB" id="A0A6A5X849"/>
<dbReference type="InterPro" id="IPR018954">
    <property type="entry name" value="Betagal_dom2"/>
</dbReference>
<evidence type="ECO:0000313" key="12">
    <source>
        <dbReference type="EMBL" id="KAF2009100.1"/>
    </source>
</evidence>
<keyword evidence="6" id="KW-0325">Glycoprotein</keyword>
<feature type="signal peptide" evidence="10">
    <location>
        <begin position="1"/>
        <end position="21"/>
    </location>
</feature>
<protein>
    <recommendedName>
        <fullName evidence="3 8">Beta-galactosidase</fullName>
        <ecNumber evidence="3 8">3.2.1.23</ecNumber>
    </recommendedName>
</protein>
<keyword evidence="5 8" id="KW-0378">Hydrolase</keyword>
<dbReference type="RefSeq" id="XP_033377439.1">
    <property type="nucleotide sequence ID" value="XM_033532850.1"/>
</dbReference>
<dbReference type="Gene3D" id="3.20.20.80">
    <property type="entry name" value="Glycosidases"/>
    <property type="match status" value="1"/>
</dbReference>
<evidence type="ECO:0000256" key="7">
    <source>
        <dbReference type="ARBA" id="ARBA00023295"/>
    </source>
</evidence>
<proteinExistence type="inferred from homology"/>
<keyword evidence="13" id="KW-1185">Reference proteome</keyword>
<dbReference type="InterPro" id="IPR001944">
    <property type="entry name" value="Glycoside_Hdrlase_35"/>
</dbReference>
<feature type="chain" id="PRO_5025398037" description="Beta-galactosidase" evidence="10">
    <location>
        <begin position="22"/>
        <end position="971"/>
    </location>
</feature>
<comment type="catalytic activity">
    <reaction evidence="1 8">
        <text>Hydrolysis of terminal non-reducing beta-D-galactose residues in beta-D-galactosides.</text>
        <dbReference type="EC" id="3.2.1.23"/>
    </reaction>
</comment>
<dbReference type="InterPro" id="IPR019801">
    <property type="entry name" value="Glyco_hydro_35_CS"/>
</dbReference>
<dbReference type="SMART" id="SM01029">
    <property type="entry name" value="BetaGal_dom2"/>
    <property type="match status" value="1"/>
</dbReference>
<evidence type="ECO:0000256" key="9">
    <source>
        <dbReference type="RuleBase" id="RU003679"/>
    </source>
</evidence>
<name>A0A6A5X849_9PLEO</name>
<dbReference type="Pfam" id="PF10435">
    <property type="entry name" value="BetaGal_dom2"/>
    <property type="match status" value="1"/>
</dbReference>
<dbReference type="InterPro" id="IPR036833">
    <property type="entry name" value="BetaGal_dom3_sf"/>
</dbReference>
<dbReference type="SUPFAM" id="SSF51445">
    <property type="entry name" value="(Trans)glycosidases"/>
    <property type="match status" value="1"/>
</dbReference>
<accession>A0A6A5X849</accession>
<evidence type="ECO:0000256" key="5">
    <source>
        <dbReference type="ARBA" id="ARBA00022801"/>
    </source>
</evidence>
<dbReference type="InterPro" id="IPR025972">
    <property type="entry name" value="BetaGal_dom3"/>
</dbReference>
<dbReference type="SUPFAM" id="SSF51011">
    <property type="entry name" value="Glycosyl hydrolase domain"/>
    <property type="match status" value="1"/>
</dbReference>
<dbReference type="GO" id="GO:0004565">
    <property type="term" value="F:beta-galactosidase activity"/>
    <property type="evidence" value="ECO:0007669"/>
    <property type="project" value="UniProtKB-EC"/>
</dbReference>
<dbReference type="GeneID" id="54290247"/>
<dbReference type="EC" id="3.2.1.23" evidence="3 8"/>
<dbReference type="Pfam" id="PF13364">
    <property type="entry name" value="BetaGal_ABD2"/>
    <property type="match status" value="2"/>
</dbReference>
<dbReference type="Gene3D" id="2.60.390.10">
    <property type="entry name" value="Beta-galactosidase, domain 3"/>
    <property type="match status" value="1"/>
</dbReference>
<dbReference type="InterPro" id="IPR025300">
    <property type="entry name" value="BetaGal_jelly_roll_dom"/>
</dbReference>
<dbReference type="GO" id="GO:0005975">
    <property type="term" value="P:carbohydrate metabolic process"/>
    <property type="evidence" value="ECO:0007669"/>
    <property type="project" value="InterPro"/>
</dbReference>
<evidence type="ECO:0000256" key="8">
    <source>
        <dbReference type="RuleBase" id="RU000675"/>
    </source>
</evidence>
<evidence type="ECO:0000256" key="1">
    <source>
        <dbReference type="ARBA" id="ARBA00001412"/>
    </source>
</evidence>
<dbReference type="InterPro" id="IPR037110">
    <property type="entry name" value="Betagal_dom2_sf"/>
</dbReference>
<comment type="similarity">
    <text evidence="2 9">Belongs to the glycosyl hydrolase 35 family.</text>
</comment>
<evidence type="ECO:0000256" key="6">
    <source>
        <dbReference type="ARBA" id="ARBA00023180"/>
    </source>
</evidence>
<dbReference type="Proteomes" id="UP000799778">
    <property type="component" value="Unassembled WGS sequence"/>
</dbReference>
<sequence length="971" mass="108541">MKWTSLSHWLAATSLLSSVHGQNEWPVHDNGLNEVVQWDHYSVLVNGQRFFFWTGELHQWRIPVPELWEDILQKLKAAGFNGIAIYEHWGWHAPNNETLDFTSGAHNFLPIFDLAKKIGLYVVYRPGPYSNAESNGGGLPGWLTTGEYGALRDPDPRYTAEWSRYWEQVADLVKPHLVTNGGPVIMWQLENEYGHQFLDPDLKTPNQSAIDYMETLNDYTRGWGIDVPFTANNPNMWTRAWSKDYSNVGGEVDMYDISPTQPSFLMEFQGGAYNPWDGPAGGCLENMDATWVNLFFRHNIAQKVVAVNVYMAYGGTNWGNIAYPSVGTSYDYSAPVHENRLIGDKYSETKLFGLFMRVARDYAKVNRVGLSTAYSTDPSIFTTELRNPDTNGAFYVVRHDYSPSKEITQFRLHVTTSIGNQTVPQHGNITLNGTESKILVTDFPIGSSGKKLVYSTAEILTISDLHDRQVIVFWAPSGETGELLLKGAKEVEVKSGQDITFQTSTPDGLVVAFNVGETPGVLEFDNGVQAVIVDRQTAYRFWAPTLESNPFAWENQTVIVNGPDLIRDAKIEEDVLYLHGDWSIQRDVEIWAPSTVKKVHFNDKEIKVEETNYNSLAGVLEEAEATIESVQASLPGLTEWKVADGLPEAALDYDDSRWTDADHMTTSHPVPPDTYPVLFADEYGYQAGNLLWRGRFDATGTEVPSAVYLRVIGGLGFGWSAYLNGNFLGAWQGGMKNKTGDLTLEFRNTTLHKDQENVILVIQDTMGKEQREGALDPRGILNATLITAAGSPKNFTSWKIAGNAGGNHLLDPIKGTYNEGGLHAERLGWHLPGFDDSNWELGQPSDGFKGATARFYRTVVPLHLPKGYDISLAFELNHPTRAKLRAQLYVNGYQFGRIIPFFGNQIEFPVFPGILDYDGDNTIGLSIWALDEAGGAVDIQLKVLGVHRSSLDVFFDGEYLRPKWTDRSEYA</sequence>
<dbReference type="Pfam" id="PF13363">
    <property type="entry name" value="BetaGal_dom3"/>
    <property type="match status" value="1"/>
</dbReference>
<keyword evidence="7 8" id="KW-0326">Glycosidase</keyword>
<evidence type="ECO:0000259" key="11">
    <source>
        <dbReference type="SMART" id="SM01029"/>
    </source>
</evidence>
<dbReference type="Gene3D" id="2.60.120.260">
    <property type="entry name" value="Galactose-binding domain-like"/>
    <property type="match status" value="2"/>
</dbReference>
<evidence type="ECO:0000256" key="2">
    <source>
        <dbReference type="ARBA" id="ARBA00009809"/>
    </source>
</evidence>
<evidence type="ECO:0000256" key="10">
    <source>
        <dbReference type="SAM" id="SignalP"/>
    </source>
</evidence>
<dbReference type="EMBL" id="ML978080">
    <property type="protein sequence ID" value="KAF2009100.1"/>
    <property type="molecule type" value="Genomic_DNA"/>
</dbReference>
<dbReference type="Gene3D" id="2.102.20.10">
    <property type="entry name" value="Beta-galactosidase, domain 2"/>
    <property type="match status" value="1"/>
</dbReference>
<dbReference type="Pfam" id="PF01301">
    <property type="entry name" value="Glyco_hydro_35"/>
    <property type="match status" value="1"/>
</dbReference>
<dbReference type="InterPro" id="IPR017853">
    <property type="entry name" value="GH"/>
</dbReference>
<gene>
    <name evidence="12" type="ORF">BU24DRAFT_474565</name>
</gene>
<evidence type="ECO:0000256" key="4">
    <source>
        <dbReference type="ARBA" id="ARBA00022729"/>
    </source>
</evidence>